<comment type="caution">
    <text evidence="1">The sequence shown here is derived from an EMBL/GenBank/DDBJ whole genome shotgun (WGS) entry which is preliminary data.</text>
</comment>
<dbReference type="AlphaFoldDB" id="A0AAD4TFM3"/>
<keyword evidence="2" id="KW-1185">Reference proteome</keyword>
<dbReference type="PROSITE" id="PS51257">
    <property type="entry name" value="PROKAR_LIPOPROTEIN"/>
    <property type="match status" value="1"/>
</dbReference>
<organism evidence="1 2">
    <name type="scientific">Papaver atlanticum</name>
    <dbReference type="NCBI Taxonomy" id="357466"/>
    <lineage>
        <taxon>Eukaryota</taxon>
        <taxon>Viridiplantae</taxon>
        <taxon>Streptophyta</taxon>
        <taxon>Embryophyta</taxon>
        <taxon>Tracheophyta</taxon>
        <taxon>Spermatophyta</taxon>
        <taxon>Magnoliopsida</taxon>
        <taxon>Ranunculales</taxon>
        <taxon>Papaveraceae</taxon>
        <taxon>Papaveroideae</taxon>
        <taxon>Papaver</taxon>
    </lineage>
</organism>
<sequence>MVMLLTKVPKPVSLQMMLTKRSLVVVIISTGFGCNKTKVPVKFLKQKDLQGVEKKIVPLDWSPQLCHFDWSSQLKSALGSACDLFVLSYLHEDRDSRVIHLIFVWPEQPWMMETSTSIPLSSELLEMTRKLSV</sequence>
<gene>
    <name evidence="1" type="ORF">MKW98_011069</name>
</gene>
<evidence type="ECO:0000313" key="2">
    <source>
        <dbReference type="Proteomes" id="UP001202328"/>
    </source>
</evidence>
<evidence type="ECO:0000313" key="1">
    <source>
        <dbReference type="EMBL" id="KAI3958381.1"/>
    </source>
</evidence>
<dbReference type="EMBL" id="JAJJMB010001160">
    <property type="protein sequence ID" value="KAI3958381.1"/>
    <property type="molecule type" value="Genomic_DNA"/>
</dbReference>
<proteinExistence type="predicted"/>
<name>A0AAD4TFM3_9MAGN</name>
<dbReference type="Proteomes" id="UP001202328">
    <property type="component" value="Unassembled WGS sequence"/>
</dbReference>
<reference evidence="1" key="1">
    <citation type="submission" date="2022-04" db="EMBL/GenBank/DDBJ databases">
        <title>A functionally conserved STORR gene fusion in Papaver species that diverged 16.8 million years ago.</title>
        <authorList>
            <person name="Catania T."/>
        </authorList>
    </citation>
    <scope>NUCLEOTIDE SEQUENCE</scope>
    <source>
        <strain evidence="1">S-188037</strain>
    </source>
</reference>
<protein>
    <submittedName>
        <fullName evidence="1">Uncharacterized protein</fullName>
    </submittedName>
</protein>
<accession>A0AAD4TFM3</accession>